<protein>
    <submittedName>
        <fullName evidence="1">Uncharacterized protein</fullName>
    </submittedName>
</protein>
<name>A0A6A4SHJ0_SCOMX</name>
<evidence type="ECO:0000313" key="2">
    <source>
        <dbReference type="Proteomes" id="UP000438429"/>
    </source>
</evidence>
<sequence length="113" mass="12407">MSETNGVGNTPLRTDRTLIQTSPERFSIASWLCRTLDVLAFAPACVSQQPPFALMEQMDTAMTDAQRVQEMRPPAALVILAPVNTVTRGSSTLIRMSVWMTPARGGEDQKNAR</sequence>
<gene>
    <name evidence="1" type="ORF">F2P81_012394</name>
</gene>
<comment type="caution">
    <text evidence="1">The sequence shown here is derived from an EMBL/GenBank/DDBJ whole genome shotgun (WGS) entry which is preliminary data.</text>
</comment>
<dbReference type="Proteomes" id="UP000438429">
    <property type="component" value="Unassembled WGS sequence"/>
</dbReference>
<evidence type="ECO:0000313" key="1">
    <source>
        <dbReference type="EMBL" id="KAF0034636.1"/>
    </source>
</evidence>
<reference evidence="1 2" key="1">
    <citation type="submission" date="2019-06" db="EMBL/GenBank/DDBJ databases">
        <title>Draft genomes of female and male turbot (Scophthalmus maximus).</title>
        <authorList>
            <person name="Xu H."/>
            <person name="Xu X.-W."/>
            <person name="Shao C."/>
            <person name="Chen S."/>
        </authorList>
    </citation>
    <scope>NUCLEOTIDE SEQUENCE [LARGE SCALE GENOMIC DNA]</scope>
    <source>
        <strain evidence="1">Ysfricsl-2016a</strain>
        <tissue evidence="1">Blood</tissue>
    </source>
</reference>
<dbReference type="AlphaFoldDB" id="A0A6A4SHJ0"/>
<proteinExistence type="predicted"/>
<dbReference type="EMBL" id="VEVO01000011">
    <property type="protein sequence ID" value="KAF0034636.1"/>
    <property type="molecule type" value="Genomic_DNA"/>
</dbReference>
<accession>A0A6A4SHJ0</accession>
<organism evidence="1 2">
    <name type="scientific">Scophthalmus maximus</name>
    <name type="common">Turbot</name>
    <name type="synonym">Psetta maxima</name>
    <dbReference type="NCBI Taxonomy" id="52904"/>
    <lineage>
        <taxon>Eukaryota</taxon>
        <taxon>Metazoa</taxon>
        <taxon>Chordata</taxon>
        <taxon>Craniata</taxon>
        <taxon>Vertebrata</taxon>
        <taxon>Euteleostomi</taxon>
        <taxon>Actinopterygii</taxon>
        <taxon>Neopterygii</taxon>
        <taxon>Teleostei</taxon>
        <taxon>Neoteleostei</taxon>
        <taxon>Acanthomorphata</taxon>
        <taxon>Carangaria</taxon>
        <taxon>Pleuronectiformes</taxon>
        <taxon>Pleuronectoidei</taxon>
        <taxon>Scophthalmidae</taxon>
        <taxon>Scophthalmus</taxon>
    </lineage>
</organism>